<proteinExistence type="predicted"/>
<keyword evidence="2" id="KW-1185">Reference proteome</keyword>
<evidence type="ECO:0000313" key="2">
    <source>
        <dbReference type="Proteomes" id="UP001176429"/>
    </source>
</evidence>
<dbReference type="RefSeq" id="WP_305005708.1">
    <property type="nucleotide sequence ID" value="NZ_JAUQSY010000003.1"/>
</dbReference>
<accession>A0ABT9B7Z9</accession>
<organism evidence="1 2">
    <name type="scientific">Hymenobacter aranciens</name>
    <dbReference type="NCBI Taxonomy" id="3063996"/>
    <lineage>
        <taxon>Bacteria</taxon>
        <taxon>Pseudomonadati</taxon>
        <taxon>Bacteroidota</taxon>
        <taxon>Cytophagia</taxon>
        <taxon>Cytophagales</taxon>
        <taxon>Hymenobacteraceae</taxon>
        <taxon>Hymenobacter</taxon>
    </lineage>
</organism>
<reference evidence="1" key="1">
    <citation type="submission" date="2023-07" db="EMBL/GenBank/DDBJ databases">
        <authorList>
            <person name="Kim M.K."/>
        </authorList>
    </citation>
    <scope>NUCLEOTIDE SEQUENCE</scope>
    <source>
        <strain evidence="1">ASUV-10-1</strain>
    </source>
</reference>
<comment type="caution">
    <text evidence="1">The sequence shown here is derived from an EMBL/GenBank/DDBJ whole genome shotgun (WGS) entry which is preliminary data.</text>
</comment>
<name>A0ABT9B7Z9_9BACT</name>
<gene>
    <name evidence="1" type="ORF">Q5H93_06600</name>
</gene>
<evidence type="ECO:0000313" key="1">
    <source>
        <dbReference type="EMBL" id="MDO7874396.1"/>
    </source>
</evidence>
<sequence length="54" mass="5927">MKLQTVIVQGGWQASVKEKKLAAYQQGIGQLFRTQYGLNLGQLKLSSQGFVASK</sequence>
<protein>
    <submittedName>
        <fullName evidence="1">Uncharacterized protein</fullName>
    </submittedName>
</protein>
<dbReference type="EMBL" id="JAUQSY010000003">
    <property type="protein sequence ID" value="MDO7874396.1"/>
    <property type="molecule type" value="Genomic_DNA"/>
</dbReference>
<dbReference type="Proteomes" id="UP001176429">
    <property type="component" value="Unassembled WGS sequence"/>
</dbReference>